<reference evidence="2 3" key="2">
    <citation type="submission" date="2018-11" db="EMBL/GenBank/DDBJ databases">
        <authorList>
            <consortium name="Pathogen Informatics"/>
        </authorList>
    </citation>
    <scope>NUCLEOTIDE SEQUENCE [LARGE SCALE GENOMIC DNA]</scope>
    <source>
        <strain evidence="2 3">Egypt</strain>
    </source>
</reference>
<reference evidence="4" key="1">
    <citation type="submission" date="2016-06" db="UniProtKB">
        <authorList>
            <consortium name="WormBaseParasite"/>
        </authorList>
    </citation>
    <scope>IDENTIFICATION</scope>
</reference>
<dbReference type="EMBL" id="UZAN01056346">
    <property type="protein sequence ID" value="VDP91211.1"/>
    <property type="molecule type" value="Genomic_DNA"/>
</dbReference>
<protein>
    <submittedName>
        <fullName evidence="2 4">Uncharacterized protein</fullName>
    </submittedName>
</protein>
<name>A0A183B405_9TREM</name>
<dbReference type="AlphaFoldDB" id="A0A183B405"/>
<keyword evidence="3" id="KW-1185">Reference proteome</keyword>
<accession>A0A183B405</accession>
<organism evidence="4">
    <name type="scientific">Echinostoma caproni</name>
    <dbReference type="NCBI Taxonomy" id="27848"/>
    <lineage>
        <taxon>Eukaryota</taxon>
        <taxon>Metazoa</taxon>
        <taxon>Spiralia</taxon>
        <taxon>Lophotrochozoa</taxon>
        <taxon>Platyhelminthes</taxon>
        <taxon>Trematoda</taxon>
        <taxon>Digenea</taxon>
        <taxon>Plagiorchiida</taxon>
        <taxon>Echinostomata</taxon>
        <taxon>Echinostomatoidea</taxon>
        <taxon>Echinostomatidae</taxon>
        <taxon>Echinostoma</taxon>
    </lineage>
</organism>
<feature type="region of interest" description="Disordered" evidence="1">
    <location>
        <begin position="1"/>
        <end position="73"/>
    </location>
</feature>
<dbReference type="WBParaSite" id="ECPE_0001398001-mRNA-1">
    <property type="protein sequence ID" value="ECPE_0001398001-mRNA-1"/>
    <property type="gene ID" value="ECPE_0001398001"/>
</dbReference>
<evidence type="ECO:0000256" key="1">
    <source>
        <dbReference type="SAM" id="MobiDB-lite"/>
    </source>
</evidence>
<feature type="compositionally biased region" description="Basic and acidic residues" evidence="1">
    <location>
        <begin position="16"/>
        <end position="25"/>
    </location>
</feature>
<sequence>MAPRNSRSNPMLKRSTGRDQMELSLKRLAAWTPPGSLHPSTPAPGEVTPVNEHGEGQFTGHNAPLDGHKSGVFGASSRRWEKSSFFIGQLQSAQTGQPPANKVLSRPRSACLIGYMKLRADLELRTDNQRTSKPQN</sequence>
<evidence type="ECO:0000313" key="4">
    <source>
        <dbReference type="WBParaSite" id="ECPE_0001398001-mRNA-1"/>
    </source>
</evidence>
<evidence type="ECO:0000313" key="3">
    <source>
        <dbReference type="Proteomes" id="UP000272942"/>
    </source>
</evidence>
<evidence type="ECO:0000313" key="2">
    <source>
        <dbReference type="EMBL" id="VDP91211.1"/>
    </source>
</evidence>
<gene>
    <name evidence="2" type="ORF">ECPE_LOCUS13939</name>
</gene>
<dbReference type="Proteomes" id="UP000272942">
    <property type="component" value="Unassembled WGS sequence"/>
</dbReference>
<proteinExistence type="predicted"/>